<accession>A0A084H1Z0</accession>
<dbReference type="OrthoDB" id="2365803at2"/>
<proteinExistence type="predicted"/>
<dbReference type="EMBL" id="JNVC02000001">
    <property type="protein sequence ID" value="KEZ53602.1"/>
    <property type="molecule type" value="Genomic_DNA"/>
</dbReference>
<reference evidence="2 3" key="1">
    <citation type="journal article" date="2005" name="Int. J. Syst. Evol. Microbiol.">
        <title>Bacillus cibi sp. nov., isolated from jeotgal, a traditional Korean fermented seafood.</title>
        <authorList>
            <person name="Yoon J.H."/>
            <person name="Lee C.H."/>
            <person name="Oh T.K."/>
        </authorList>
    </citation>
    <scope>NUCLEOTIDE SEQUENCE [LARGE SCALE GENOMIC DNA]</scope>
    <source>
        <strain evidence="2 3">DSM 16189</strain>
    </source>
</reference>
<name>A0A084H1Z0_METID</name>
<gene>
    <name evidence="2" type="ORF">GS18_0201025</name>
</gene>
<sequence length="67" mass="7786">MGLSKAKKQRLKMIREGNRNPESSRSPFALQDLSTKRTKTKKEQLYREKHKNHSRDGGKDGSFYFAS</sequence>
<feature type="compositionally biased region" description="Basic residues" evidence="1">
    <location>
        <begin position="1"/>
        <end position="12"/>
    </location>
</feature>
<keyword evidence="3" id="KW-1185">Reference proteome</keyword>
<evidence type="ECO:0008006" key="4">
    <source>
        <dbReference type="Google" id="ProtNLM"/>
    </source>
</evidence>
<evidence type="ECO:0000256" key="1">
    <source>
        <dbReference type="SAM" id="MobiDB-lite"/>
    </source>
</evidence>
<dbReference type="Proteomes" id="UP000028549">
    <property type="component" value="Unassembled WGS sequence"/>
</dbReference>
<evidence type="ECO:0000313" key="2">
    <source>
        <dbReference type="EMBL" id="KEZ53602.1"/>
    </source>
</evidence>
<dbReference type="RefSeq" id="WP_029282367.1">
    <property type="nucleotide sequence ID" value="NZ_JNVC02000001.1"/>
</dbReference>
<organism evidence="2 3">
    <name type="scientific">Metabacillus indicus</name>
    <name type="common">Bacillus indicus</name>
    <dbReference type="NCBI Taxonomy" id="246786"/>
    <lineage>
        <taxon>Bacteria</taxon>
        <taxon>Bacillati</taxon>
        <taxon>Bacillota</taxon>
        <taxon>Bacilli</taxon>
        <taxon>Bacillales</taxon>
        <taxon>Bacillaceae</taxon>
        <taxon>Metabacillus</taxon>
    </lineage>
</organism>
<dbReference type="AlphaFoldDB" id="A0A084H1Z0"/>
<feature type="region of interest" description="Disordered" evidence="1">
    <location>
        <begin position="1"/>
        <end position="67"/>
    </location>
</feature>
<protein>
    <recommendedName>
        <fullName evidence="4">YqkK</fullName>
    </recommendedName>
</protein>
<evidence type="ECO:0000313" key="3">
    <source>
        <dbReference type="Proteomes" id="UP000028549"/>
    </source>
</evidence>
<comment type="caution">
    <text evidence="2">The sequence shown here is derived from an EMBL/GenBank/DDBJ whole genome shotgun (WGS) entry which is preliminary data.</text>
</comment>